<accession>A0A7D9MAF6</accession>
<protein>
    <submittedName>
        <fullName evidence="1">Uncharacterized protein</fullName>
    </submittedName>
</protein>
<dbReference type="Proteomes" id="UP001152795">
    <property type="component" value="Unassembled WGS sequence"/>
</dbReference>
<proteinExistence type="predicted"/>
<dbReference type="OrthoDB" id="5981889at2759"/>
<organism evidence="1 2">
    <name type="scientific">Paramuricea clavata</name>
    <name type="common">Red gorgonian</name>
    <name type="synonym">Violescent sea-whip</name>
    <dbReference type="NCBI Taxonomy" id="317549"/>
    <lineage>
        <taxon>Eukaryota</taxon>
        <taxon>Metazoa</taxon>
        <taxon>Cnidaria</taxon>
        <taxon>Anthozoa</taxon>
        <taxon>Octocorallia</taxon>
        <taxon>Malacalcyonacea</taxon>
        <taxon>Plexauridae</taxon>
        <taxon>Paramuricea</taxon>
    </lineage>
</organism>
<evidence type="ECO:0000313" key="2">
    <source>
        <dbReference type="Proteomes" id="UP001152795"/>
    </source>
</evidence>
<reference evidence="1" key="1">
    <citation type="submission" date="2020-04" db="EMBL/GenBank/DDBJ databases">
        <authorList>
            <person name="Alioto T."/>
            <person name="Alioto T."/>
            <person name="Gomez Garrido J."/>
        </authorList>
    </citation>
    <scope>NUCLEOTIDE SEQUENCE</scope>
    <source>
        <strain evidence="1">A484AB</strain>
    </source>
</reference>
<sequence length="92" mass="10376">MIIKDTCDAIWTALSPTYLKTPSSEEECMAIAKEFMAEWNFPHVVGAVDGKHICIECPKNGGSLFYNYKNFHSTVLMAICDAKYRFTSGHHL</sequence>
<dbReference type="AlphaFoldDB" id="A0A7D9MAF6"/>
<evidence type="ECO:0000313" key="1">
    <source>
        <dbReference type="EMBL" id="CAB4044454.1"/>
    </source>
</evidence>
<feature type="non-terminal residue" evidence="1">
    <location>
        <position position="92"/>
    </location>
</feature>
<gene>
    <name evidence="1" type="ORF">PACLA_8A015125</name>
</gene>
<name>A0A7D9MAF6_PARCT</name>
<keyword evidence="2" id="KW-1185">Reference proteome</keyword>
<dbReference type="EMBL" id="CACRXK020035024">
    <property type="protein sequence ID" value="CAB4044454.1"/>
    <property type="molecule type" value="Genomic_DNA"/>
</dbReference>
<comment type="caution">
    <text evidence="1">The sequence shown here is derived from an EMBL/GenBank/DDBJ whole genome shotgun (WGS) entry which is preliminary data.</text>
</comment>